<feature type="compositionally biased region" description="Low complexity" evidence="1">
    <location>
        <begin position="31"/>
        <end position="43"/>
    </location>
</feature>
<feature type="compositionally biased region" description="Polar residues" evidence="1">
    <location>
        <begin position="101"/>
        <end position="111"/>
    </location>
</feature>
<feature type="region of interest" description="Disordered" evidence="1">
    <location>
        <begin position="270"/>
        <end position="294"/>
    </location>
</feature>
<feature type="compositionally biased region" description="Polar residues" evidence="1">
    <location>
        <begin position="60"/>
        <end position="70"/>
    </location>
</feature>
<evidence type="ECO:0000313" key="2">
    <source>
        <dbReference type="Proteomes" id="UP000515163"/>
    </source>
</evidence>
<dbReference type="Proteomes" id="UP000515163">
    <property type="component" value="Unplaced"/>
</dbReference>
<feature type="compositionally biased region" description="Polar residues" evidence="1">
    <location>
        <begin position="1"/>
        <end position="28"/>
    </location>
</feature>
<keyword evidence="2" id="KW-1185">Reference proteome</keyword>
<feature type="unsure residue" description="D or N" evidence="3">
    <location>
        <position position="211"/>
    </location>
</feature>
<feature type="compositionally biased region" description="Low complexity" evidence="1">
    <location>
        <begin position="529"/>
        <end position="545"/>
    </location>
</feature>
<dbReference type="RefSeq" id="XP_031570092.1">
    <property type="nucleotide sequence ID" value="XM_031714232.1"/>
</dbReference>
<evidence type="ECO:0000313" key="3">
    <source>
        <dbReference type="RefSeq" id="XP_031570092.1"/>
    </source>
</evidence>
<reference evidence="3" key="1">
    <citation type="submission" date="2025-08" db="UniProtKB">
        <authorList>
            <consortium name="RefSeq"/>
        </authorList>
    </citation>
    <scope>IDENTIFICATION</scope>
    <source>
        <tissue evidence="3">Tentacle</tissue>
    </source>
</reference>
<accession>A0A6P8IT39</accession>
<evidence type="ECO:0000256" key="1">
    <source>
        <dbReference type="SAM" id="MobiDB-lite"/>
    </source>
</evidence>
<name>A0A6P8IT39_ACTTE</name>
<feature type="region of interest" description="Disordered" evidence="1">
    <location>
        <begin position="1"/>
        <end position="229"/>
    </location>
</feature>
<dbReference type="InParanoid" id="A0A6P8IT39"/>
<feature type="compositionally biased region" description="Low complexity" evidence="1">
    <location>
        <begin position="113"/>
        <end position="122"/>
    </location>
</feature>
<gene>
    <name evidence="3" type="primary">LOC116304487</name>
</gene>
<proteinExistence type="predicted"/>
<feature type="compositionally biased region" description="Polar residues" evidence="1">
    <location>
        <begin position="173"/>
        <end position="191"/>
    </location>
</feature>
<feature type="compositionally biased region" description="Polar residues" evidence="1">
    <location>
        <begin position="143"/>
        <end position="163"/>
    </location>
</feature>
<dbReference type="AlphaFoldDB" id="A0A6P8IT39"/>
<feature type="compositionally biased region" description="Low complexity" evidence="1">
    <location>
        <begin position="71"/>
        <end position="95"/>
    </location>
</feature>
<sequence>MEQKALLSQQENQQEEMQGLPNQQQETVAFQGPQQQNQEGQLLRQEEDEQQSAPQDGIEQYQQGVGRQTTEQQQINVQEQGGQEGNNQEMNLQEGGEQGNVMQQGANQEAAFQQGNEQVNGEQQDEQMESSFHQENGPEVVPQQGNEQENFLQQGNEQEQNPQHGEMQEATAAYQQQDNEQQTGPELQGDSSEQRGTDVGSIANLFSDSNDQGTGQDQETQSFINEGQSITKNDASQLAAAIANANKGLNTGEEQNSLANLASNSAGSLSFTGGEQAPSSEGVGNLGSSVNRFTPDAYQETNSFSLVDHPEENTQKIDTFSQQYEQSGPSSSPNLEQEFMKIDGSPEHPQHVNTGIGNILSQESVKIVNLDHAVANKAAKYCTGCPRNARCIDKVCILNDDQPLAKILGALSGPENETDDCRGCHHNAKCIKKECICKPGFTGDGVECRADSCLPGCSKHGKCIRGFCVCGHHHYFNGVECSPFKIRHRECPDRCAVSCLPECPNICCKSHMATPKPAETTITTAATAAPTAPTKKPTIKPITKTSNKKVGPDAAADFYLKPTLHSNADVFNKHPHQEKHLQSSNQVLSSKLSTPHKNITSSEIKYNTTKILKPQSEEKNGDERAKTRENCHPECSGEKCGPSCPDHCCQLSKPNLQIDFLKAFAEKFCPSACQNKCQNTCPPICCEKRSFASILKSSPGASNVDVNKAEDIFRNAMGWFGMMNFLHMMYNMYGNMYMPPNMMMTMKNPQKFFANAFRKMQVDQNGKIKAEVPASPYTSIPCEPACAKSCISSCPERCCLKRSFSAEAESDSGYHKYGPKVTQQLSKIGQALYTSCPSDCATFCSPKCPPSCCVHPQVPKKLSPSTSKDTAPSCKTGCSPRCYPLCMESCCKAIQRTVQVRPTTRSFILTTTPTKAAYGCPLQCPRSCFPSCTRDCCSASEQYKPGLLNGHGQYMVSIPCPMECRPYNCLSYCHHECCLRTNSSFQHVAKSYISDASNKEASRQSRFNQFSRQANAKGEKLSQILDHQEKVLPANRKYIPKFPVHP</sequence>
<dbReference type="OrthoDB" id="5967201at2759"/>
<organism evidence="2 3">
    <name type="scientific">Actinia tenebrosa</name>
    <name type="common">Australian red waratah sea anemone</name>
    <dbReference type="NCBI Taxonomy" id="6105"/>
    <lineage>
        <taxon>Eukaryota</taxon>
        <taxon>Metazoa</taxon>
        <taxon>Cnidaria</taxon>
        <taxon>Anthozoa</taxon>
        <taxon>Hexacorallia</taxon>
        <taxon>Actiniaria</taxon>
        <taxon>Actiniidae</taxon>
        <taxon>Actinia</taxon>
    </lineage>
</organism>
<dbReference type="KEGG" id="aten:116304487"/>
<feature type="compositionally biased region" description="Polar residues" evidence="1">
    <location>
        <begin position="204"/>
        <end position="229"/>
    </location>
</feature>
<feature type="region of interest" description="Disordered" evidence="1">
    <location>
        <begin position="529"/>
        <end position="548"/>
    </location>
</feature>
<protein>
    <submittedName>
        <fullName evidence="3">Uncharacterized protein LOC116304487</fullName>
    </submittedName>
</protein>